<feature type="compositionally biased region" description="Basic residues" evidence="4">
    <location>
        <begin position="287"/>
        <end position="298"/>
    </location>
</feature>
<proteinExistence type="predicted"/>
<dbReference type="STRING" id="764103.G7DVJ7"/>
<gene>
    <name evidence="6" type="primary">Mo01259</name>
    <name evidence="6" type="ORF">E5Q_01259</name>
</gene>
<comment type="caution">
    <text evidence="6">The sequence shown here is derived from an EMBL/GenBank/DDBJ whole genome shotgun (WGS) entry which is preliminary data.</text>
</comment>
<dbReference type="RefSeq" id="XP_014568129.1">
    <property type="nucleotide sequence ID" value="XM_014712643.1"/>
</dbReference>
<evidence type="ECO:0000256" key="2">
    <source>
        <dbReference type="ARBA" id="ARBA00023043"/>
    </source>
</evidence>
<keyword evidence="7" id="KW-1185">Reference proteome</keyword>
<evidence type="ECO:0000256" key="5">
    <source>
        <dbReference type="SAM" id="SignalP"/>
    </source>
</evidence>
<name>G7DVJ7_MIXOS</name>
<accession>G7DVJ7</accession>
<reference evidence="6 7" key="2">
    <citation type="journal article" date="2012" name="Open Biol.">
        <title>Characteristics of nucleosomes and linker DNA regions on the genome of the basidiomycete Mixia osmundae revealed by mono- and dinucleosome mapping.</title>
        <authorList>
            <person name="Nishida H."/>
            <person name="Kondo S."/>
            <person name="Matsumoto T."/>
            <person name="Suzuki Y."/>
            <person name="Yoshikawa H."/>
            <person name="Taylor T.D."/>
            <person name="Sugiyama J."/>
        </authorList>
    </citation>
    <scope>NUCLEOTIDE SEQUENCE [LARGE SCALE GENOMIC DNA]</scope>
    <source>
        <strain evidence="7">CBS 9802 / IAM 14324 / JCM 22182 / KY 12970</strain>
    </source>
</reference>
<dbReference type="SMART" id="SM00248">
    <property type="entry name" value="ANK"/>
    <property type="match status" value="3"/>
</dbReference>
<dbReference type="HOGENOM" id="CLU_831805_0_0_1"/>
<protein>
    <submittedName>
        <fullName evidence="6">Uncharacterized protein</fullName>
    </submittedName>
</protein>
<evidence type="ECO:0000313" key="6">
    <source>
        <dbReference type="EMBL" id="GAA94607.1"/>
    </source>
</evidence>
<dbReference type="PROSITE" id="PS50088">
    <property type="entry name" value="ANK_REPEAT"/>
    <property type="match status" value="1"/>
</dbReference>
<feature type="repeat" description="ANK" evidence="3">
    <location>
        <begin position="104"/>
        <end position="136"/>
    </location>
</feature>
<keyword evidence="5" id="KW-0732">Signal</keyword>
<dbReference type="InParanoid" id="G7DVJ7"/>
<feature type="region of interest" description="Disordered" evidence="4">
    <location>
        <begin position="273"/>
        <end position="302"/>
    </location>
</feature>
<dbReference type="eggNOG" id="KOG0504">
    <property type="taxonomic scope" value="Eukaryota"/>
</dbReference>
<evidence type="ECO:0000313" key="7">
    <source>
        <dbReference type="Proteomes" id="UP000009131"/>
    </source>
</evidence>
<dbReference type="EMBL" id="BABT02000044">
    <property type="protein sequence ID" value="GAA94607.1"/>
    <property type="molecule type" value="Genomic_DNA"/>
</dbReference>
<dbReference type="InterPro" id="IPR036770">
    <property type="entry name" value="Ankyrin_rpt-contain_sf"/>
</dbReference>
<dbReference type="PANTHER" id="PTHR24178">
    <property type="entry name" value="MOLTING PROTEIN MLT-4"/>
    <property type="match status" value="1"/>
</dbReference>
<feature type="signal peptide" evidence="5">
    <location>
        <begin position="1"/>
        <end position="23"/>
    </location>
</feature>
<dbReference type="InterPro" id="IPR002110">
    <property type="entry name" value="Ankyrin_rpt"/>
</dbReference>
<feature type="chain" id="PRO_5009955524" evidence="5">
    <location>
        <begin position="24"/>
        <end position="334"/>
    </location>
</feature>
<evidence type="ECO:0000256" key="3">
    <source>
        <dbReference type="PROSITE-ProRule" id="PRU00023"/>
    </source>
</evidence>
<keyword evidence="2 3" id="KW-0040">ANK repeat</keyword>
<dbReference type="Pfam" id="PF12796">
    <property type="entry name" value="Ank_2"/>
    <property type="match status" value="1"/>
</dbReference>
<dbReference type="AlphaFoldDB" id="G7DVJ7"/>
<organism evidence="6 7">
    <name type="scientific">Mixia osmundae (strain CBS 9802 / IAM 14324 / JCM 22182 / KY 12970)</name>
    <dbReference type="NCBI Taxonomy" id="764103"/>
    <lineage>
        <taxon>Eukaryota</taxon>
        <taxon>Fungi</taxon>
        <taxon>Dikarya</taxon>
        <taxon>Basidiomycota</taxon>
        <taxon>Pucciniomycotina</taxon>
        <taxon>Mixiomycetes</taxon>
        <taxon>Mixiales</taxon>
        <taxon>Mixiaceae</taxon>
        <taxon>Mixia</taxon>
    </lineage>
</organism>
<evidence type="ECO:0000256" key="1">
    <source>
        <dbReference type="ARBA" id="ARBA00022737"/>
    </source>
</evidence>
<dbReference type="PROSITE" id="PS50297">
    <property type="entry name" value="ANK_REP_REGION"/>
    <property type="match status" value="1"/>
</dbReference>
<dbReference type="OrthoDB" id="341259at2759"/>
<reference evidence="6 7" key="1">
    <citation type="journal article" date="2011" name="J. Gen. Appl. Microbiol.">
        <title>Draft genome sequencing of the enigmatic basidiomycete Mixia osmundae.</title>
        <authorList>
            <person name="Nishida H."/>
            <person name="Nagatsuka Y."/>
            <person name="Sugiyama J."/>
        </authorList>
    </citation>
    <scope>NUCLEOTIDE SEQUENCE [LARGE SCALE GENOMIC DNA]</scope>
    <source>
        <strain evidence="7">CBS 9802 / IAM 14324 / JCM 22182 / KY 12970</strain>
    </source>
</reference>
<evidence type="ECO:0000256" key="4">
    <source>
        <dbReference type="SAM" id="MobiDB-lite"/>
    </source>
</evidence>
<dbReference type="SUPFAM" id="SSF48403">
    <property type="entry name" value="Ankyrin repeat"/>
    <property type="match status" value="1"/>
</dbReference>
<sequence>MSRIKHILLRNVSLLATIDQMTAWTVALQAAATDELALLEQLLDHGCLGVQAHQDEKSETILHAAVQRGSYDCLDLCCSRYPDAINWGNLLVQRGAEVDLPDLSGNTPLHLASGWGNVLAVKCLIEQGASTAIKNDLGWAAIDYAFSFTTHAAFVETVRDVFDVQQQVRKTTAVSAAAKARGLDTSMPIAIYAGSTTSLHDSLLNGLSLITPSSFGSGTQDSISVYRDTSTRPLLAEFDNQHEIKRSSFTISRSIPTSLSTSDSSILTRDTETLASSTSAATTQSGRSKRHRLLRTRTRSTSSLSSLMPSLRNRVTGFAMTIDNKCIASLLYAI</sequence>
<keyword evidence="1" id="KW-0677">Repeat</keyword>
<dbReference type="Gene3D" id="1.25.40.20">
    <property type="entry name" value="Ankyrin repeat-containing domain"/>
    <property type="match status" value="1"/>
</dbReference>
<dbReference type="Proteomes" id="UP000009131">
    <property type="component" value="Unassembled WGS sequence"/>
</dbReference>